<dbReference type="AlphaFoldDB" id="A0A2U1PAJ4"/>
<sequence>MVSSIGVPIIMDRMTTSICEKPYGRASFARVLVEIDSKKALVDNVELWYESLGKILRLRVEYTWVPPRCEECKVYGHYVSECVKKVNTVSKVNKDVKQVGGRRRVKPGV</sequence>
<dbReference type="OrthoDB" id="1924068at2759"/>
<dbReference type="PANTHER" id="PTHR31286:SF180">
    <property type="entry name" value="OS10G0362600 PROTEIN"/>
    <property type="match status" value="1"/>
</dbReference>
<reference evidence="1 2" key="1">
    <citation type="journal article" date="2018" name="Mol. Plant">
        <title>The genome of Artemisia annua provides insight into the evolution of Asteraceae family and artemisinin biosynthesis.</title>
        <authorList>
            <person name="Shen Q."/>
            <person name="Zhang L."/>
            <person name="Liao Z."/>
            <person name="Wang S."/>
            <person name="Yan T."/>
            <person name="Shi P."/>
            <person name="Liu M."/>
            <person name="Fu X."/>
            <person name="Pan Q."/>
            <person name="Wang Y."/>
            <person name="Lv Z."/>
            <person name="Lu X."/>
            <person name="Zhang F."/>
            <person name="Jiang W."/>
            <person name="Ma Y."/>
            <person name="Chen M."/>
            <person name="Hao X."/>
            <person name="Li L."/>
            <person name="Tang Y."/>
            <person name="Lv G."/>
            <person name="Zhou Y."/>
            <person name="Sun X."/>
            <person name="Brodelius P.E."/>
            <person name="Rose J.K.C."/>
            <person name="Tang K."/>
        </authorList>
    </citation>
    <scope>NUCLEOTIDE SEQUENCE [LARGE SCALE GENOMIC DNA]</scope>
    <source>
        <strain evidence="2">cv. Huhao1</strain>
        <tissue evidence="1">Leaf</tissue>
    </source>
</reference>
<gene>
    <name evidence="1" type="ORF">CTI12_AA172770</name>
</gene>
<dbReference type="PANTHER" id="PTHR31286">
    <property type="entry name" value="GLYCINE-RICH CELL WALL STRUCTURAL PROTEIN 1.8-LIKE"/>
    <property type="match status" value="1"/>
</dbReference>
<comment type="caution">
    <text evidence="1">The sequence shown here is derived from an EMBL/GenBank/DDBJ whole genome shotgun (WGS) entry which is preliminary data.</text>
</comment>
<name>A0A2U1PAJ4_ARTAN</name>
<proteinExistence type="predicted"/>
<protein>
    <submittedName>
        <fullName evidence="1">Zinc knuckle CX2CX4HX4C</fullName>
    </submittedName>
</protein>
<dbReference type="Proteomes" id="UP000245207">
    <property type="component" value="Unassembled WGS sequence"/>
</dbReference>
<keyword evidence="2" id="KW-1185">Reference proteome</keyword>
<evidence type="ECO:0000313" key="1">
    <source>
        <dbReference type="EMBL" id="PWA82783.1"/>
    </source>
</evidence>
<evidence type="ECO:0000313" key="2">
    <source>
        <dbReference type="Proteomes" id="UP000245207"/>
    </source>
</evidence>
<dbReference type="EMBL" id="PKPP01001431">
    <property type="protein sequence ID" value="PWA82783.1"/>
    <property type="molecule type" value="Genomic_DNA"/>
</dbReference>
<accession>A0A2U1PAJ4</accession>
<organism evidence="1 2">
    <name type="scientific">Artemisia annua</name>
    <name type="common">Sweet wormwood</name>
    <dbReference type="NCBI Taxonomy" id="35608"/>
    <lineage>
        <taxon>Eukaryota</taxon>
        <taxon>Viridiplantae</taxon>
        <taxon>Streptophyta</taxon>
        <taxon>Embryophyta</taxon>
        <taxon>Tracheophyta</taxon>
        <taxon>Spermatophyta</taxon>
        <taxon>Magnoliopsida</taxon>
        <taxon>eudicotyledons</taxon>
        <taxon>Gunneridae</taxon>
        <taxon>Pentapetalae</taxon>
        <taxon>asterids</taxon>
        <taxon>campanulids</taxon>
        <taxon>Asterales</taxon>
        <taxon>Asteraceae</taxon>
        <taxon>Asteroideae</taxon>
        <taxon>Anthemideae</taxon>
        <taxon>Artemisiinae</taxon>
        <taxon>Artemisia</taxon>
    </lineage>
</organism>
<dbReference type="InterPro" id="IPR040256">
    <property type="entry name" value="At4g02000-like"/>
</dbReference>